<gene>
    <name evidence="2" type="ORF">J2X11_000908</name>
</gene>
<name>A0ABU1ULK9_9ACTN</name>
<dbReference type="InterPro" id="IPR007047">
    <property type="entry name" value="Flp_Fap"/>
</dbReference>
<dbReference type="Pfam" id="PF04964">
    <property type="entry name" value="Flp_Fap"/>
    <property type="match status" value="1"/>
</dbReference>
<evidence type="ECO:0000256" key="1">
    <source>
        <dbReference type="SAM" id="Phobius"/>
    </source>
</evidence>
<comment type="caution">
    <text evidence="2">The sequence shown here is derived from an EMBL/GenBank/DDBJ whole genome shotgun (WGS) entry which is preliminary data.</text>
</comment>
<keyword evidence="1" id="KW-0812">Transmembrane</keyword>
<protein>
    <submittedName>
        <fullName evidence="2">Pilus assembly protein Flp/PilA</fullName>
    </submittedName>
</protein>
<keyword evidence="1" id="KW-0472">Membrane</keyword>
<dbReference type="RefSeq" id="WP_309967232.1">
    <property type="nucleotide sequence ID" value="NZ_JAVDWH010000001.1"/>
</dbReference>
<reference evidence="2 3" key="1">
    <citation type="submission" date="2023-07" db="EMBL/GenBank/DDBJ databases">
        <title>Sorghum-associated microbial communities from plants grown in Nebraska, USA.</title>
        <authorList>
            <person name="Schachtman D."/>
        </authorList>
    </citation>
    <scope>NUCLEOTIDE SEQUENCE [LARGE SCALE GENOMIC DNA]</scope>
    <source>
        <strain evidence="2 3">BE248</strain>
    </source>
</reference>
<dbReference type="Proteomes" id="UP001257739">
    <property type="component" value="Unassembled WGS sequence"/>
</dbReference>
<sequence>MSAFNKLFAVLSSFQARAERRDEDGVTAIEYALMAAGVAVIVVAGLAILGPKVNGLFTGISL</sequence>
<accession>A0ABU1ULK9</accession>
<feature type="transmembrane region" description="Helical" evidence="1">
    <location>
        <begin position="28"/>
        <end position="49"/>
    </location>
</feature>
<proteinExistence type="predicted"/>
<evidence type="ECO:0000313" key="2">
    <source>
        <dbReference type="EMBL" id="MDR7086069.1"/>
    </source>
</evidence>
<evidence type="ECO:0000313" key="3">
    <source>
        <dbReference type="Proteomes" id="UP001257739"/>
    </source>
</evidence>
<keyword evidence="3" id="KW-1185">Reference proteome</keyword>
<keyword evidence="1" id="KW-1133">Transmembrane helix</keyword>
<organism evidence="2 3">
    <name type="scientific">Aeromicrobium panaciterrae</name>
    <dbReference type="NCBI Taxonomy" id="363861"/>
    <lineage>
        <taxon>Bacteria</taxon>
        <taxon>Bacillati</taxon>
        <taxon>Actinomycetota</taxon>
        <taxon>Actinomycetes</taxon>
        <taxon>Propionibacteriales</taxon>
        <taxon>Nocardioidaceae</taxon>
        <taxon>Aeromicrobium</taxon>
    </lineage>
</organism>
<dbReference type="EMBL" id="JAVDWH010000001">
    <property type="protein sequence ID" value="MDR7086069.1"/>
    <property type="molecule type" value="Genomic_DNA"/>
</dbReference>